<dbReference type="InterPro" id="IPR003578">
    <property type="entry name" value="Small_GTPase_Rho"/>
</dbReference>
<dbReference type="AlphaFoldDB" id="A0A8H7XXF9"/>
<keyword evidence="3" id="KW-0547">Nucleotide-binding</keyword>
<organism evidence="5">
    <name type="scientific">Psilocybe cubensis</name>
    <name type="common">Psychedelic mushroom</name>
    <name type="synonym">Stropharia cubensis</name>
    <dbReference type="NCBI Taxonomy" id="181762"/>
    <lineage>
        <taxon>Eukaryota</taxon>
        <taxon>Fungi</taxon>
        <taxon>Dikarya</taxon>
        <taxon>Basidiomycota</taxon>
        <taxon>Agaricomycotina</taxon>
        <taxon>Agaricomycetes</taxon>
        <taxon>Agaricomycetidae</taxon>
        <taxon>Agaricales</taxon>
        <taxon>Agaricineae</taxon>
        <taxon>Strophariaceae</taxon>
        <taxon>Psilocybe</taxon>
    </lineage>
</organism>
<dbReference type="SMART" id="SM00173">
    <property type="entry name" value="RAS"/>
    <property type="match status" value="1"/>
</dbReference>
<evidence type="ECO:0000256" key="3">
    <source>
        <dbReference type="ARBA" id="ARBA00022741"/>
    </source>
</evidence>
<dbReference type="InterPro" id="IPR027417">
    <property type="entry name" value="P-loop_NTPase"/>
</dbReference>
<dbReference type="GO" id="GO:0003924">
    <property type="term" value="F:GTPase activity"/>
    <property type="evidence" value="ECO:0007669"/>
    <property type="project" value="InterPro"/>
</dbReference>
<dbReference type="GO" id="GO:0007264">
    <property type="term" value="P:small GTPase-mediated signal transduction"/>
    <property type="evidence" value="ECO:0007669"/>
    <property type="project" value="InterPro"/>
</dbReference>
<dbReference type="CDD" id="cd00157">
    <property type="entry name" value="Rho"/>
    <property type="match status" value="1"/>
</dbReference>
<dbReference type="SMART" id="SM00174">
    <property type="entry name" value="RHO"/>
    <property type="match status" value="1"/>
</dbReference>
<protein>
    <submittedName>
        <fullName evidence="5">Uncharacterized protein</fullName>
    </submittedName>
</protein>
<dbReference type="Pfam" id="PF00071">
    <property type="entry name" value="Ras"/>
    <property type="match status" value="1"/>
</dbReference>
<name>A0A8H7XXF9_PSICU</name>
<dbReference type="InterPro" id="IPR005225">
    <property type="entry name" value="Small_GTP-bd"/>
</dbReference>
<sequence>MDDPFHFLKVVFIGDNRVGKTSLLITYTTQKYPENLYIPAVYESYATIRQVDGRNVCLSLWDTVGGEECDRLRPLVYPQTDVFVLCFSVADPSSYEHVRTKWYPETAHHFPSAPILLVGTKIDLRDDAATVALLHDRRITMLQHHQGYAMAKDIGAVCYMECSARAGYGVQDVFEEAMRIAANPSARRVRATHTKCVIT</sequence>
<dbReference type="Gene3D" id="3.40.50.300">
    <property type="entry name" value="P-loop containing nucleotide triphosphate hydrolases"/>
    <property type="match status" value="1"/>
</dbReference>
<evidence type="ECO:0000313" key="5">
    <source>
        <dbReference type="EMBL" id="KAG5168683.1"/>
    </source>
</evidence>
<dbReference type="GO" id="GO:0005525">
    <property type="term" value="F:GTP binding"/>
    <property type="evidence" value="ECO:0007669"/>
    <property type="project" value="UniProtKB-KW"/>
</dbReference>
<evidence type="ECO:0000256" key="2">
    <source>
        <dbReference type="ARBA" id="ARBA00022481"/>
    </source>
</evidence>
<comment type="caution">
    <text evidence="5">The sequence shown here is derived from an EMBL/GenBank/DDBJ whole genome shotgun (WGS) entry which is preliminary data.</text>
</comment>
<dbReference type="EMBL" id="JAFIQS010000005">
    <property type="protein sequence ID" value="KAG5168683.1"/>
    <property type="molecule type" value="Genomic_DNA"/>
</dbReference>
<keyword evidence="2" id="KW-0488">Methylation</keyword>
<dbReference type="PRINTS" id="PR00449">
    <property type="entry name" value="RASTRNSFRMNG"/>
</dbReference>
<dbReference type="NCBIfam" id="TIGR00231">
    <property type="entry name" value="small_GTP"/>
    <property type="match status" value="1"/>
</dbReference>
<dbReference type="PANTHER" id="PTHR24072">
    <property type="entry name" value="RHO FAMILY GTPASE"/>
    <property type="match status" value="1"/>
</dbReference>
<reference evidence="5" key="1">
    <citation type="submission" date="2021-02" db="EMBL/GenBank/DDBJ databases">
        <title>Psilocybe cubensis genome.</title>
        <authorList>
            <person name="Mckernan K.J."/>
            <person name="Crawford S."/>
            <person name="Trippe A."/>
            <person name="Kane L.T."/>
            <person name="Mclaughlin S."/>
        </authorList>
    </citation>
    <scope>NUCLEOTIDE SEQUENCE [LARGE SCALE GENOMIC DNA]</scope>
    <source>
        <strain evidence="5">MGC-MH-2018</strain>
    </source>
</reference>
<dbReference type="SUPFAM" id="SSF52540">
    <property type="entry name" value="P-loop containing nucleoside triphosphate hydrolases"/>
    <property type="match status" value="1"/>
</dbReference>
<keyword evidence="4" id="KW-0342">GTP-binding</keyword>
<dbReference type="PROSITE" id="PS51419">
    <property type="entry name" value="RAB"/>
    <property type="match status" value="1"/>
</dbReference>
<evidence type="ECO:0000256" key="4">
    <source>
        <dbReference type="ARBA" id="ARBA00023134"/>
    </source>
</evidence>
<dbReference type="FunFam" id="3.40.50.300:FF:001179">
    <property type="entry name" value="Rho family GTPase"/>
    <property type="match status" value="1"/>
</dbReference>
<proteinExistence type="inferred from homology"/>
<comment type="similarity">
    <text evidence="1">Belongs to the small GTPase superfamily. Rho family.</text>
</comment>
<dbReference type="SMART" id="SM00175">
    <property type="entry name" value="RAB"/>
    <property type="match status" value="1"/>
</dbReference>
<accession>A0A8H7XXF9</accession>
<dbReference type="InterPro" id="IPR001806">
    <property type="entry name" value="Small_GTPase"/>
</dbReference>
<evidence type="ECO:0000256" key="1">
    <source>
        <dbReference type="ARBA" id="ARBA00010142"/>
    </source>
</evidence>
<gene>
    <name evidence="5" type="ORF">JR316_005235</name>
</gene>
<dbReference type="PROSITE" id="PS51421">
    <property type="entry name" value="RAS"/>
    <property type="match status" value="1"/>
</dbReference>
<dbReference type="PROSITE" id="PS51420">
    <property type="entry name" value="RHO"/>
    <property type="match status" value="1"/>
</dbReference>